<evidence type="ECO:0000256" key="2">
    <source>
        <dbReference type="SAM" id="MobiDB-lite"/>
    </source>
</evidence>
<feature type="coiled-coil region" evidence="1">
    <location>
        <begin position="217"/>
        <end position="244"/>
    </location>
</feature>
<feature type="region of interest" description="Disordered" evidence="2">
    <location>
        <begin position="1"/>
        <end position="20"/>
    </location>
</feature>
<keyword evidence="1" id="KW-0175">Coiled coil</keyword>
<feature type="region of interest" description="Disordered" evidence="2">
    <location>
        <begin position="113"/>
        <end position="149"/>
    </location>
</feature>
<protein>
    <submittedName>
        <fullName evidence="3">Uncharacterized protein</fullName>
    </submittedName>
</protein>
<evidence type="ECO:0000256" key="1">
    <source>
        <dbReference type="SAM" id="Coils"/>
    </source>
</evidence>
<evidence type="ECO:0000313" key="3">
    <source>
        <dbReference type="EMBL" id="CAD8562196.1"/>
    </source>
</evidence>
<reference evidence="3" key="1">
    <citation type="submission" date="2021-01" db="EMBL/GenBank/DDBJ databases">
        <authorList>
            <person name="Corre E."/>
            <person name="Pelletier E."/>
            <person name="Niang G."/>
            <person name="Scheremetjew M."/>
            <person name="Finn R."/>
            <person name="Kale V."/>
            <person name="Holt S."/>
            <person name="Cochrane G."/>
            <person name="Meng A."/>
            <person name="Brown T."/>
            <person name="Cohen L."/>
        </authorList>
    </citation>
    <scope>NUCLEOTIDE SEQUENCE</scope>
    <source>
        <strain evidence="3">E4-10</strain>
    </source>
</reference>
<gene>
    <name evidence="3" type="ORF">CROE0942_LOCUS6573</name>
</gene>
<proteinExistence type="predicted"/>
<accession>A0A7S0PBB3</accession>
<feature type="region of interest" description="Disordered" evidence="2">
    <location>
        <begin position="256"/>
        <end position="310"/>
    </location>
</feature>
<dbReference type="EMBL" id="HBET01009657">
    <property type="protein sequence ID" value="CAD8562196.1"/>
    <property type="molecule type" value="Transcribed_RNA"/>
</dbReference>
<organism evidence="3">
    <name type="scientific">Cafeteria roenbergensis</name>
    <name type="common">Marine flagellate</name>
    <dbReference type="NCBI Taxonomy" id="33653"/>
    <lineage>
        <taxon>Eukaryota</taxon>
        <taxon>Sar</taxon>
        <taxon>Stramenopiles</taxon>
        <taxon>Bigyra</taxon>
        <taxon>Opalozoa</taxon>
        <taxon>Bicosoecida</taxon>
        <taxon>Cafeteriaceae</taxon>
        <taxon>Cafeteria</taxon>
    </lineage>
</organism>
<name>A0A7S0PBB3_CAFRO</name>
<dbReference type="AlphaFoldDB" id="A0A7S0PBB3"/>
<sequence>MRGHACRTLGSADPQSSQTTVGQLPATCSYALALAGSTGAAPPAVDAVLRASSMRLAHEGARDVAVLGAGGSSGPREWRFASGAAAAAAAAASTTAEGALPLTSSAAAGPACAAGASDRAQGPQRSSRKRAWDDVEEDDAHDRQVRPRPAPAVKYLDLPAGTSLPHRLEAEARARTAAQTIARAAVTAHAKEKLRGGRLQQGLVMAARQLAAQREVIQRRDSELREREREVAQLRSERASLHRVIASLAAQGGDFAGSMSNLSLGPSTRRGDGDEDEDGWGGGGGGSSSSGGEAGMGPSAGFVPRFGSAR</sequence>
<feature type="compositionally biased region" description="Gly residues" evidence="2">
    <location>
        <begin position="280"/>
        <end position="295"/>
    </location>
</feature>